<sequence>MASEFNKRKINPPQRPRGVSPTPTVKDVLSRPEEIPMVCGAPVAMEQAKNYAIAQAQQDGCTANFRIFDSPFGNFLIPVIPTRAELSG</sequence>
<name>A0AAW1JSD0_SAPOF</name>
<proteinExistence type="predicted"/>
<protein>
    <submittedName>
        <fullName evidence="2">Uncharacterized protein</fullName>
    </submittedName>
</protein>
<dbReference type="EMBL" id="JBDFQZ010000007">
    <property type="protein sequence ID" value="KAK9705913.1"/>
    <property type="molecule type" value="Genomic_DNA"/>
</dbReference>
<evidence type="ECO:0000256" key="1">
    <source>
        <dbReference type="SAM" id="MobiDB-lite"/>
    </source>
</evidence>
<keyword evidence="3" id="KW-1185">Reference proteome</keyword>
<organism evidence="2 3">
    <name type="scientific">Saponaria officinalis</name>
    <name type="common">Common soapwort</name>
    <name type="synonym">Lychnis saponaria</name>
    <dbReference type="NCBI Taxonomy" id="3572"/>
    <lineage>
        <taxon>Eukaryota</taxon>
        <taxon>Viridiplantae</taxon>
        <taxon>Streptophyta</taxon>
        <taxon>Embryophyta</taxon>
        <taxon>Tracheophyta</taxon>
        <taxon>Spermatophyta</taxon>
        <taxon>Magnoliopsida</taxon>
        <taxon>eudicotyledons</taxon>
        <taxon>Gunneridae</taxon>
        <taxon>Pentapetalae</taxon>
        <taxon>Caryophyllales</taxon>
        <taxon>Caryophyllaceae</taxon>
        <taxon>Caryophylleae</taxon>
        <taxon>Saponaria</taxon>
    </lineage>
</organism>
<dbReference type="Proteomes" id="UP001443914">
    <property type="component" value="Unassembled WGS sequence"/>
</dbReference>
<dbReference type="PANTHER" id="PTHR48205">
    <property type="entry name" value="OS01G0742766 PROTEIN"/>
    <property type="match status" value="1"/>
</dbReference>
<accession>A0AAW1JSD0</accession>
<dbReference type="PANTHER" id="PTHR48205:SF1">
    <property type="entry name" value="OS01G0742766 PROTEIN"/>
    <property type="match status" value="1"/>
</dbReference>
<reference evidence="2" key="1">
    <citation type="submission" date="2024-03" db="EMBL/GenBank/DDBJ databases">
        <title>WGS assembly of Saponaria officinalis var. Norfolk2.</title>
        <authorList>
            <person name="Jenkins J."/>
            <person name="Shu S."/>
            <person name="Grimwood J."/>
            <person name="Barry K."/>
            <person name="Goodstein D."/>
            <person name="Schmutz J."/>
            <person name="Leebens-Mack J."/>
            <person name="Osbourn A."/>
        </authorList>
    </citation>
    <scope>NUCLEOTIDE SEQUENCE [LARGE SCALE GENOMIC DNA]</scope>
    <source>
        <strain evidence="2">JIC</strain>
    </source>
</reference>
<gene>
    <name evidence="2" type="ORF">RND81_07G091500</name>
</gene>
<comment type="caution">
    <text evidence="2">The sequence shown here is derived from an EMBL/GenBank/DDBJ whole genome shotgun (WGS) entry which is preliminary data.</text>
</comment>
<evidence type="ECO:0000313" key="2">
    <source>
        <dbReference type="EMBL" id="KAK9705913.1"/>
    </source>
</evidence>
<feature type="region of interest" description="Disordered" evidence="1">
    <location>
        <begin position="1"/>
        <end position="26"/>
    </location>
</feature>
<evidence type="ECO:0000313" key="3">
    <source>
        <dbReference type="Proteomes" id="UP001443914"/>
    </source>
</evidence>
<dbReference type="AlphaFoldDB" id="A0AAW1JSD0"/>